<feature type="compositionally biased region" description="Low complexity" evidence="13">
    <location>
        <begin position="376"/>
        <end position="385"/>
    </location>
</feature>
<feature type="domain" description="RING-type" evidence="14">
    <location>
        <begin position="215"/>
        <end position="266"/>
    </location>
</feature>
<sequence length="413" mass="44339">MRVCLAAVTQRKGLHLSRAKMTFCAASVTNHSIKIEGKPEDVLNPKKKQLEKITPGLYTDENGVATYKGIPFMTSAGPSALNGHIETVQLLLDLGASVTQVTVEDGTTIDLIGAGSTALHYASCGGNTQCCQLLISKGACLAAVNSNGWTPLMVARSWHRNWLEEILNPTTEQPQLHLPNVPSPFLCLPLMSIVKIAQECGWRENDCLTPCRDPCAVCLERKCTVAADGCAHEFCTNCALYLSTTNITSSKTSQATPGSVPCPLCRNGIVSFTKLPHTITATTTTSSRTSISLSFCTCSSDVLDTALLTNPHYSCRPVVSRTGTRIPQSARSSSFRSLSCRRFPPSLCLGGSDVDEPQSRLMGGSYSRSGVGLRRSTSQSVSCSSHTKKGSPCIEGEDDILRSKRHESLYQAS</sequence>
<dbReference type="GO" id="GO:0008270">
    <property type="term" value="F:zinc ion binding"/>
    <property type="evidence" value="ECO:0007669"/>
    <property type="project" value="UniProtKB-KW"/>
</dbReference>
<keyword evidence="6" id="KW-0677">Repeat</keyword>
<dbReference type="InterPro" id="IPR012340">
    <property type="entry name" value="NA-bd_OB-fold"/>
</dbReference>
<dbReference type="AlphaFoldDB" id="D7MNV3"/>
<dbReference type="InterPro" id="IPR013083">
    <property type="entry name" value="Znf_RING/FYVE/PHD"/>
</dbReference>
<dbReference type="Gramene" id="scaffold_802354.1">
    <property type="protein sequence ID" value="scaffold_802354.1"/>
    <property type="gene ID" value="scaffold_802354.1"/>
</dbReference>
<dbReference type="Gene3D" id="1.25.40.20">
    <property type="entry name" value="Ankyrin repeat-containing domain"/>
    <property type="match status" value="1"/>
</dbReference>
<keyword evidence="5" id="KW-0479">Metal-binding</keyword>
<keyword evidence="8" id="KW-0833">Ubl conjugation pathway</keyword>
<dbReference type="InterPro" id="IPR001841">
    <property type="entry name" value="Znf_RING"/>
</dbReference>
<dbReference type="InterPro" id="IPR017907">
    <property type="entry name" value="Znf_RING_CS"/>
</dbReference>
<accession>D7MNV3</accession>
<dbReference type="SUPFAM" id="SSF48403">
    <property type="entry name" value="Ankyrin repeat"/>
    <property type="match status" value="1"/>
</dbReference>
<dbReference type="Gene3D" id="3.30.40.10">
    <property type="entry name" value="Zinc/RING finger domain, C3HC4 (zinc finger)"/>
    <property type="match status" value="1"/>
</dbReference>
<organism evidence="16">
    <name type="scientific">Arabidopsis lyrata subsp. lyrata</name>
    <name type="common">Lyre-leaved rock-cress</name>
    <dbReference type="NCBI Taxonomy" id="81972"/>
    <lineage>
        <taxon>Eukaryota</taxon>
        <taxon>Viridiplantae</taxon>
        <taxon>Streptophyta</taxon>
        <taxon>Embryophyta</taxon>
        <taxon>Tracheophyta</taxon>
        <taxon>Spermatophyta</taxon>
        <taxon>Magnoliopsida</taxon>
        <taxon>eudicotyledons</taxon>
        <taxon>Gunneridae</taxon>
        <taxon>Pentapetalae</taxon>
        <taxon>rosids</taxon>
        <taxon>malvids</taxon>
        <taxon>Brassicales</taxon>
        <taxon>Brassicaceae</taxon>
        <taxon>Camelineae</taxon>
        <taxon>Arabidopsis</taxon>
    </lineage>
</organism>
<evidence type="ECO:0000256" key="4">
    <source>
        <dbReference type="ARBA" id="ARBA00022679"/>
    </source>
</evidence>
<comment type="pathway">
    <text evidence="2">Protein modification; protein ubiquitination.</text>
</comment>
<dbReference type="eggNOG" id="KOG2241">
    <property type="taxonomic scope" value="Eukaryota"/>
</dbReference>
<dbReference type="HOGENOM" id="CLU_666242_0_0_1"/>
<feature type="repeat" description="ANK" evidence="11">
    <location>
        <begin position="114"/>
        <end position="146"/>
    </location>
</feature>
<protein>
    <recommendedName>
        <fullName evidence="3">RING-type E3 ubiquitin transferase</fullName>
        <ecNumber evidence="3">2.3.2.27</ecNumber>
    </recommendedName>
</protein>
<dbReference type="PROSITE" id="PS50088">
    <property type="entry name" value="ANK_REPEAT"/>
    <property type="match status" value="1"/>
</dbReference>
<evidence type="ECO:0000256" key="6">
    <source>
        <dbReference type="ARBA" id="ARBA00022737"/>
    </source>
</evidence>
<evidence type="ECO:0000256" key="11">
    <source>
        <dbReference type="PROSITE-ProRule" id="PRU00023"/>
    </source>
</evidence>
<evidence type="ECO:0000256" key="2">
    <source>
        <dbReference type="ARBA" id="ARBA00004906"/>
    </source>
</evidence>
<feature type="region of interest" description="Disordered" evidence="13">
    <location>
        <begin position="359"/>
        <end position="397"/>
    </location>
</feature>
<keyword evidence="9" id="KW-0862">Zinc</keyword>
<dbReference type="EMBL" id="GL348720">
    <property type="protein sequence ID" value="EFH42486.1"/>
    <property type="molecule type" value="Genomic_DNA"/>
</dbReference>
<dbReference type="SMART" id="SM00184">
    <property type="entry name" value="RING"/>
    <property type="match status" value="1"/>
</dbReference>
<evidence type="ECO:0000256" key="1">
    <source>
        <dbReference type="ARBA" id="ARBA00000900"/>
    </source>
</evidence>
<dbReference type="GO" id="GO:0061630">
    <property type="term" value="F:ubiquitin protein ligase activity"/>
    <property type="evidence" value="ECO:0007669"/>
    <property type="project" value="UniProtKB-EC"/>
</dbReference>
<name>D7MNV3_ARALL</name>
<evidence type="ECO:0000256" key="13">
    <source>
        <dbReference type="SAM" id="MobiDB-lite"/>
    </source>
</evidence>
<evidence type="ECO:0000256" key="3">
    <source>
        <dbReference type="ARBA" id="ARBA00012483"/>
    </source>
</evidence>
<dbReference type="SMART" id="SM00248">
    <property type="entry name" value="ANK"/>
    <property type="match status" value="2"/>
</dbReference>
<gene>
    <name evidence="15" type="ORF">ARALYDRAFT_918954</name>
</gene>
<dbReference type="Pfam" id="PF12796">
    <property type="entry name" value="Ank_2"/>
    <property type="match status" value="1"/>
</dbReference>
<evidence type="ECO:0000313" key="15">
    <source>
        <dbReference type="EMBL" id="EFH42486.1"/>
    </source>
</evidence>
<dbReference type="InterPro" id="IPR002110">
    <property type="entry name" value="Ankyrin_rpt"/>
</dbReference>
<evidence type="ECO:0000259" key="14">
    <source>
        <dbReference type="PROSITE" id="PS50089"/>
    </source>
</evidence>
<evidence type="ECO:0000313" key="16">
    <source>
        <dbReference type="Proteomes" id="UP000008694"/>
    </source>
</evidence>
<keyword evidence="16" id="KW-1185">Reference proteome</keyword>
<dbReference type="PROSITE" id="PS50297">
    <property type="entry name" value="ANK_REP_REGION"/>
    <property type="match status" value="1"/>
</dbReference>
<dbReference type="Gene3D" id="2.40.50.140">
    <property type="entry name" value="Nucleic acid-binding proteins"/>
    <property type="match status" value="1"/>
</dbReference>
<dbReference type="PANTHER" id="PTHR24171">
    <property type="entry name" value="ANKYRIN REPEAT DOMAIN-CONTAINING PROTEIN 39-RELATED"/>
    <property type="match status" value="1"/>
</dbReference>
<keyword evidence="4" id="KW-0808">Transferase</keyword>
<comment type="catalytic activity">
    <reaction evidence="1">
        <text>S-ubiquitinyl-[E2 ubiquitin-conjugating enzyme]-L-cysteine + [acceptor protein]-L-lysine = [E2 ubiquitin-conjugating enzyme]-L-cysteine + N(6)-ubiquitinyl-[acceptor protein]-L-lysine.</text>
        <dbReference type="EC" id="2.3.2.27"/>
    </reaction>
</comment>
<evidence type="ECO:0000256" key="5">
    <source>
        <dbReference type="ARBA" id="ARBA00022723"/>
    </source>
</evidence>
<dbReference type="STRING" id="81972.D7MNV3"/>
<dbReference type="Pfam" id="PF24921">
    <property type="entry name" value="RING_XB3-XBAT31"/>
    <property type="match status" value="1"/>
</dbReference>
<proteinExistence type="predicted"/>
<keyword evidence="10 11" id="KW-0040">ANK repeat</keyword>
<evidence type="ECO:0000256" key="10">
    <source>
        <dbReference type="ARBA" id="ARBA00023043"/>
    </source>
</evidence>
<keyword evidence="7 12" id="KW-0863">Zinc-finger</keyword>
<reference evidence="16" key="1">
    <citation type="journal article" date="2011" name="Nat. Genet.">
        <title>The Arabidopsis lyrata genome sequence and the basis of rapid genome size change.</title>
        <authorList>
            <person name="Hu T.T."/>
            <person name="Pattyn P."/>
            <person name="Bakker E.G."/>
            <person name="Cao J."/>
            <person name="Cheng J.-F."/>
            <person name="Clark R.M."/>
            <person name="Fahlgren N."/>
            <person name="Fawcett J.A."/>
            <person name="Grimwood J."/>
            <person name="Gundlach H."/>
            <person name="Haberer G."/>
            <person name="Hollister J.D."/>
            <person name="Ossowski S."/>
            <person name="Ottilar R.P."/>
            <person name="Salamov A.A."/>
            <person name="Schneeberger K."/>
            <person name="Spannagl M."/>
            <person name="Wang X."/>
            <person name="Yang L."/>
            <person name="Nasrallah M.E."/>
            <person name="Bergelson J."/>
            <person name="Carrington J.C."/>
            <person name="Gaut B.S."/>
            <person name="Schmutz J."/>
            <person name="Mayer K.F.X."/>
            <person name="Van de Peer Y."/>
            <person name="Grigoriev I.V."/>
            <person name="Nordborg M."/>
            <person name="Weigel D."/>
            <person name="Guo Y.-L."/>
        </authorList>
    </citation>
    <scope>NUCLEOTIDE SEQUENCE [LARGE SCALE GENOMIC DNA]</scope>
    <source>
        <strain evidence="16">cv. MN47</strain>
    </source>
</reference>
<evidence type="ECO:0000256" key="7">
    <source>
        <dbReference type="ARBA" id="ARBA00022771"/>
    </source>
</evidence>
<dbReference type="PROSITE" id="PS00518">
    <property type="entry name" value="ZF_RING_1"/>
    <property type="match status" value="1"/>
</dbReference>
<dbReference type="EC" id="2.3.2.27" evidence="3"/>
<evidence type="ECO:0000256" key="9">
    <source>
        <dbReference type="ARBA" id="ARBA00022833"/>
    </source>
</evidence>
<dbReference type="PROSITE" id="PS50089">
    <property type="entry name" value="ZF_RING_2"/>
    <property type="match status" value="1"/>
</dbReference>
<dbReference type="Proteomes" id="UP000008694">
    <property type="component" value="Unassembled WGS sequence"/>
</dbReference>
<evidence type="ECO:0000256" key="8">
    <source>
        <dbReference type="ARBA" id="ARBA00022786"/>
    </source>
</evidence>
<evidence type="ECO:0000256" key="12">
    <source>
        <dbReference type="PROSITE-ProRule" id="PRU00175"/>
    </source>
</evidence>
<dbReference type="InterPro" id="IPR036770">
    <property type="entry name" value="Ankyrin_rpt-contain_sf"/>
</dbReference>
<dbReference type="SUPFAM" id="SSF57850">
    <property type="entry name" value="RING/U-box"/>
    <property type="match status" value="1"/>
</dbReference>
<dbReference type="InterPro" id="IPR056760">
    <property type="entry name" value="RING_XB3-like"/>
</dbReference>